<feature type="domain" description="Putative zinc-finger" evidence="1">
    <location>
        <begin position="14"/>
        <end position="44"/>
    </location>
</feature>
<dbReference type="EMBL" id="CP079105">
    <property type="protein sequence ID" value="QXQ14693.1"/>
    <property type="molecule type" value="Genomic_DNA"/>
</dbReference>
<evidence type="ECO:0000259" key="1">
    <source>
        <dbReference type="Pfam" id="PF13490"/>
    </source>
</evidence>
<sequence length="91" mass="10477">MSVDDGYELDCAGVIYDVWRVLDDECDQVSRQRLQQHLDHCVACLETYGVEQQIKAMLSRKCGGERAPEALRQRLTVQIRQTVIVRRIDPS</sequence>
<keyword evidence="3" id="KW-1185">Reference proteome</keyword>
<name>A0ABX8SA09_9ACTN</name>
<protein>
    <submittedName>
        <fullName evidence="2">Mycothiol system anti-sigma-R factor</fullName>
    </submittedName>
</protein>
<dbReference type="NCBIfam" id="TIGR03988">
    <property type="entry name" value="antisig_RsrA"/>
    <property type="match status" value="1"/>
</dbReference>
<dbReference type="InterPro" id="IPR027383">
    <property type="entry name" value="Znf_put"/>
</dbReference>
<dbReference type="InterPro" id="IPR024020">
    <property type="entry name" value="Anit_sigma_mycothiol_RsrA"/>
</dbReference>
<dbReference type="Pfam" id="PF13490">
    <property type="entry name" value="zf-HC2"/>
    <property type="match status" value="1"/>
</dbReference>
<gene>
    <name evidence="2" type="primary">rsrA</name>
    <name evidence="2" type="ORF">KV203_04635</name>
</gene>
<evidence type="ECO:0000313" key="3">
    <source>
        <dbReference type="Proteomes" id="UP000887023"/>
    </source>
</evidence>
<dbReference type="RefSeq" id="WP_066468466.1">
    <property type="nucleotide sequence ID" value="NZ_CBCRUZ010000004.1"/>
</dbReference>
<evidence type="ECO:0000313" key="2">
    <source>
        <dbReference type="EMBL" id="QXQ14693.1"/>
    </source>
</evidence>
<proteinExistence type="predicted"/>
<organism evidence="2 3">
    <name type="scientific">Skermania pinensis</name>
    <dbReference type="NCBI Taxonomy" id="39122"/>
    <lineage>
        <taxon>Bacteria</taxon>
        <taxon>Bacillati</taxon>
        <taxon>Actinomycetota</taxon>
        <taxon>Actinomycetes</taxon>
        <taxon>Mycobacteriales</taxon>
        <taxon>Gordoniaceae</taxon>
        <taxon>Skermania</taxon>
    </lineage>
</organism>
<accession>A0ABX8SA09</accession>
<reference evidence="2" key="1">
    <citation type="submission" date="2021-07" db="EMBL/GenBank/DDBJ databases">
        <title>Candidatus Kaistella beijingensis sp. nov. isolated from a municipal wastewater treatment plant is involved in sludge foaming.</title>
        <authorList>
            <person name="Song Y."/>
            <person name="Liu S.-J."/>
        </authorList>
    </citation>
    <scope>NUCLEOTIDE SEQUENCE</scope>
    <source>
        <strain evidence="2">DSM 43998</strain>
    </source>
</reference>
<dbReference type="Proteomes" id="UP000887023">
    <property type="component" value="Chromosome"/>
</dbReference>